<comment type="caution">
    <text evidence="1">The sequence shown here is derived from an EMBL/GenBank/DDBJ whole genome shotgun (WGS) entry which is preliminary data.</text>
</comment>
<reference evidence="1 2" key="1">
    <citation type="journal article" date="2024" name="bioRxiv">
        <title>A reference genome for Trichogramma kaykai: A tiny desert-dwelling parasitoid wasp with competing sex-ratio distorters.</title>
        <authorList>
            <person name="Culotta J."/>
            <person name="Lindsey A.R."/>
        </authorList>
    </citation>
    <scope>NUCLEOTIDE SEQUENCE [LARGE SCALE GENOMIC DNA]</scope>
    <source>
        <strain evidence="1 2">KSX58</strain>
    </source>
</reference>
<dbReference type="AlphaFoldDB" id="A0ABD2VZP7"/>
<sequence>MGETICKKCQGGCDPYESPCVRCIGDCEQSIHIACLKRGGLPTLFAGDVFFNFECENCSVEKEQIFTRYKMSWLNVIILTMYHLKEKHLGISRRGYFHWKTQIAVFISDNWDSLFPSTVKKRKQWVGTISGILSHHSGIYFESGFKELETSGYWKLIGNDPPEVYIARNQREVELKKKNQKISKGKVLKDVPAEPNIINNFGFNSNANLNGVENMRPMNNVEVFQKKNFQYHHELINTVKEEISEDLNDFLKYDMDFQLPSIEDFPALNMELSPTKGGIPFPESNFFSDDFIAQCLSTTSESKDVPYENMKITDESSDIMDEKTFLNFSNVQTSEIEQFNESMECSSIKKTIPEAIKIYKNEKKLPKPLPSLFTPKKSRPWPWDESFNFKKDDLKPMMNIREEEFVLQKIEQYKHLLKSAPTDIKRLYRKLAVRRVKRQYGLPILNIDNVGKKIPNTKQFQVRKKGNAVLDRFVLDDAIFFEQRLQGAGSSTPVYSTYTSRLLQPYIRRDTSSHPLWLKVTDELIAKVNKKKLGWRPRPFAPIDYS</sequence>
<evidence type="ECO:0000313" key="1">
    <source>
        <dbReference type="EMBL" id="KAL3385906.1"/>
    </source>
</evidence>
<protein>
    <recommendedName>
        <fullName evidence="3">Zinc finger PHD-type domain-containing protein</fullName>
    </recommendedName>
</protein>
<proteinExistence type="predicted"/>
<keyword evidence="2" id="KW-1185">Reference proteome</keyword>
<organism evidence="1 2">
    <name type="scientific">Trichogramma kaykai</name>
    <dbReference type="NCBI Taxonomy" id="54128"/>
    <lineage>
        <taxon>Eukaryota</taxon>
        <taxon>Metazoa</taxon>
        <taxon>Ecdysozoa</taxon>
        <taxon>Arthropoda</taxon>
        <taxon>Hexapoda</taxon>
        <taxon>Insecta</taxon>
        <taxon>Pterygota</taxon>
        <taxon>Neoptera</taxon>
        <taxon>Endopterygota</taxon>
        <taxon>Hymenoptera</taxon>
        <taxon>Apocrita</taxon>
        <taxon>Proctotrupomorpha</taxon>
        <taxon>Chalcidoidea</taxon>
        <taxon>Trichogrammatidae</taxon>
        <taxon>Trichogramma</taxon>
    </lineage>
</organism>
<evidence type="ECO:0008006" key="3">
    <source>
        <dbReference type="Google" id="ProtNLM"/>
    </source>
</evidence>
<name>A0ABD2VZP7_9HYME</name>
<evidence type="ECO:0000313" key="2">
    <source>
        <dbReference type="Proteomes" id="UP001627154"/>
    </source>
</evidence>
<dbReference type="Proteomes" id="UP001627154">
    <property type="component" value="Unassembled WGS sequence"/>
</dbReference>
<feature type="non-terminal residue" evidence="1">
    <location>
        <position position="546"/>
    </location>
</feature>
<accession>A0ABD2VZP7</accession>
<dbReference type="Gene3D" id="3.90.980.20">
    <property type="match status" value="1"/>
</dbReference>
<dbReference type="EMBL" id="JBJJXI010000150">
    <property type="protein sequence ID" value="KAL3385906.1"/>
    <property type="molecule type" value="Genomic_DNA"/>
</dbReference>
<gene>
    <name evidence="1" type="ORF">TKK_018555</name>
</gene>